<keyword evidence="4 6" id="KW-0472">Membrane</keyword>
<feature type="region of interest" description="Disordered" evidence="5">
    <location>
        <begin position="704"/>
        <end position="758"/>
    </location>
</feature>
<feature type="compositionally biased region" description="Basic and acidic residues" evidence="5">
    <location>
        <begin position="715"/>
        <end position="733"/>
    </location>
</feature>
<dbReference type="EMBL" id="HBFQ01001430">
    <property type="protein sequence ID" value="CAD8826619.1"/>
    <property type="molecule type" value="Transcribed_RNA"/>
</dbReference>
<feature type="transmembrane region" description="Helical" evidence="6">
    <location>
        <begin position="308"/>
        <end position="330"/>
    </location>
</feature>
<feature type="transmembrane region" description="Helical" evidence="6">
    <location>
        <begin position="70"/>
        <end position="87"/>
    </location>
</feature>
<feature type="compositionally biased region" description="Basic and acidic residues" evidence="5">
    <location>
        <begin position="741"/>
        <end position="758"/>
    </location>
</feature>
<feature type="transmembrane region" description="Helical" evidence="6">
    <location>
        <begin position="284"/>
        <end position="302"/>
    </location>
</feature>
<evidence type="ECO:0000259" key="7">
    <source>
        <dbReference type="Pfam" id="PF00324"/>
    </source>
</evidence>
<dbReference type="PANTHER" id="PTHR11827:SF72">
    <property type="entry name" value="GH08340P"/>
    <property type="match status" value="1"/>
</dbReference>
<dbReference type="PANTHER" id="PTHR11827">
    <property type="entry name" value="SOLUTE CARRIER FAMILY 12, CATION COTRANSPORTERS"/>
    <property type="match status" value="1"/>
</dbReference>
<sequence>MCAIVSSGGPVSEGGPYHMISRALGPCVGASIGIMYWLGLVLLSVLECLGAIEALLVAAPSWEFPGCTQALASLLITNLGLISFVMLRNVNFLNKARTFFIVVMLYTLVSFYIGLFVAAPEDPNPCVTGMSFETLRANWGSPHQKHYSFGTTLGLCFPCFTGILSGANRADVLRDPPKNVRQGSFSALFFSFAIYCSILVLWGSVATQQYLVGTCPGSDDDHIHIVDALVWNPFPHSAHMGIVASSVIQSFQSLVVATQVLQKIGRDGIVSPLLPVGRTSRRGVPLRALALTYVVAVLLVLIGDLNFVAFLLSMCFLMAYGFMNFTCFSLTWLKSTAWRPKGAHRKRWRGWYLSAGGCGFVLCLSVMFMVNTIVATCAVFLSLCMYIYVNWQAEVREWGSALDGIRFQLALNSLIQLEDHQQHVVNWRPHVLILYRIHLADELKGIQHHEILRFYSCLRKAHGFCVVACVLESENRDEATLHKASVEKDVIKAIMKEENIKGFAEVVVAPSWGEGTNYIIQLTGVGGLVPNTVLLEWPVRWQKHPQRAHDFVQVLSTALAKEKAVLAVKGLQRMPTNAVHGTIDIWWMIHDGGFMILMCWLLMNHRIWRNCHLRVFTVTEDVSAERAKKAAQALTRTLRQRRLVDVEVEVILADDDMIEPFTYDWTLRVEDRHKFLQRLHPGRSAKESIPLEIDDLFALEEEARNTDVDEEEKDLEDRTRVAVSDVRTEPEGMRRRKHTHEIRTVRDSAESESSVKVDRVEKDPLRPRYFPGFHLDGNTPDDELSTMMSEIKHVSGTLVVDTDPRVNQDSNSSSTVPADEAQREPEAREDEIRSHVCAAGKGASEETGGAKSPLMSEAQSTGEIFEASSSSDRAERGPAWKRPKQRHWNASEEPSDTRSFAKLNEIVLSRSKRAQLVIMNLPDLWGTEPEEIKSYMSFCETLTSGLDCVLFVHSSGHEIFDIDV</sequence>
<dbReference type="InterPro" id="IPR004841">
    <property type="entry name" value="AA-permease/SLC12A_dom"/>
</dbReference>
<feature type="transmembrane region" description="Helical" evidence="6">
    <location>
        <begin position="350"/>
        <end position="367"/>
    </location>
</feature>
<evidence type="ECO:0000313" key="9">
    <source>
        <dbReference type="EMBL" id="CAD8826619.1"/>
    </source>
</evidence>
<evidence type="ECO:0000256" key="3">
    <source>
        <dbReference type="ARBA" id="ARBA00022989"/>
    </source>
</evidence>
<dbReference type="InterPro" id="IPR004842">
    <property type="entry name" value="SLC12A_fam"/>
</dbReference>
<dbReference type="Pfam" id="PF03522">
    <property type="entry name" value="SLC12"/>
    <property type="match status" value="2"/>
</dbReference>
<evidence type="ECO:0000256" key="1">
    <source>
        <dbReference type="ARBA" id="ARBA00004141"/>
    </source>
</evidence>
<feature type="compositionally biased region" description="Basic and acidic residues" evidence="5">
    <location>
        <begin position="820"/>
        <end position="832"/>
    </location>
</feature>
<gene>
    <name evidence="9" type="ORF">NSCI0253_LOCUS965</name>
</gene>
<feature type="transmembrane region" description="Helical" evidence="6">
    <location>
        <begin position="185"/>
        <end position="205"/>
    </location>
</feature>
<feature type="domain" description="Amino acid permease/ SLC12A" evidence="7">
    <location>
        <begin position="5"/>
        <end position="432"/>
    </location>
</feature>
<evidence type="ECO:0000256" key="6">
    <source>
        <dbReference type="SAM" id="Phobius"/>
    </source>
</evidence>
<feature type="transmembrane region" description="Helical" evidence="6">
    <location>
        <begin position="99"/>
        <end position="119"/>
    </location>
</feature>
<feature type="compositionally biased region" description="Polar residues" evidence="5">
    <location>
        <begin position="805"/>
        <end position="816"/>
    </location>
</feature>
<keyword evidence="3 6" id="KW-1133">Transmembrane helix</keyword>
<feature type="domain" description="SLC12A transporter C-terminal" evidence="8">
    <location>
        <begin position="576"/>
        <end position="648"/>
    </location>
</feature>
<proteinExistence type="predicted"/>
<evidence type="ECO:0000256" key="2">
    <source>
        <dbReference type="ARBA" id="ARBA00022692"/>
    </source>
</evidence>
<dbReference type="InterPro" id="IPR018491">
    <property type="entry name" value="SLC12_C"/>
</dbReference>
<evidence type="ECO:0000256" key="4">
    <source>
        <dbReference type="ARBA" id="ARBA00023136"/>
    </source>
</evidence>
<evidence type="ECO:0000259" key="8">
    <source>
        <dbReference type="Pfam" id="PF03522"/>
    </source>
</evidence>
<feature type="transmembrane region" description="Helical" evidence="6">
    <location>
        <begin position="34"/>
        <end position="58"/>
    </location>
</feature>
<name>A0A7S0ZMK9_NOCSC</name>
<comment type="subcellular location">
    <subcellularLocation>
        <location evidence="1">Membrane</location>
        <topology evidence="1">Multi-pass membrane protein</topology>
    </subcellularLocation>
</comment>
<dbReference type="Pfam" id="PF00324">
    <property type="entry name" value="AA_permease"/>
    <property type="match status" value="1"/>
</dbReference>
<dbReference type="GO" id="GO:0016020">
    <property type="term" value="C:membrane"/>
    <property type="evidence" value="ECO:0007669"/>
    <property type="project" value="UniProtKB-SubCell"/>
</dbReference>
<reference evidence="9" key="1">
    <citation type="submission" date="2021-01" db="EMBL/GenBank/DDBJ databases">
        <authorList>
            <person name="Corre E."/>
            <person name="Pelletier E."/>
            <person name="Niang G."/>
            <person name="Scheremetjew M."/>
            <person name="Finn R."/>
            <person name="Kale V."/>
            <person name="Holt S."/>
            <person name="Cochrane G."/>
            <person name="Meng A."/>
            <person name="Brown T."/>
            <person name="Cohen L."/>
        </authorList>
    </citation>
    <scope>NUCLEOTIDE SEQUENCE</scope>
</reference>
<accession>A0A7S0ZMK9</accession>
<keyword evidence="2 6" id="KW-0812">Transmembrane</keyword>
<dbReference type="Gene3D" id="1.20.1740.10">
    <property type="entry name" value="Amino acid/polyamine transporter I"/>
    <property type="match status" value="1"/>
</dbReference>
<dbReference type="GO" id="GO:0015377">
    <property type="term" value="F:chloride:monoatomic cation symporter activity"/>
    <property type="evidence" value="ECO:0007669"/>
    <property type="project" value="InterPro"/>
</dbReference>
<protein>
    <recommendedName>
        <fullName evidence="10">Amino acid permease/ SLC12A domain-containing protein</fullName>
    </recommendedName>
</protein>
<organism evidence="9">
    <name type="scientific">Noctiluca scintillans</name>
    <name type="common">Sea sparkle</name>
    <name type="synonym">Red tide dinoflagellate</name>
    <dbReference type="NCBI Taxonomy" id="2966"/>
    <lineage>
        <taxon>Eukaryota</taxon>
        <taxon>Sar</taxon>
        <taxon>Alveolata</taxon>
        <taxon>Dinophyceae</taxon>
        <taxon>Noctilucales</taxon>
        <taxon>Noctilucaceae</taxon>
        <taxon>Noctiluca</taxon>
    </lineage>
</organism>
<evidence type="ECO:0000256" key="5">
    <source>
        <dbReference type="SAM" id="MobiDB-lite"/>
    </source>
</evidence>
<feature type="domain" description="SLC12A transporter C-terminal" evidence="8">
    <location>
        <begin position="452"/>
        <end position="567"/>
    </location>
</feature>
<evidence type="ECO:0008006" key="10">
    <source>
        <dbReference type="Google" id="ProtNLM"/>
    </source>
</evidence>
<feature type="region of interest" description="Disordered" evidence="5">
    <location>
        <begin position="864"/>
        <end position="896"/>
    </location>
</feature>
<dbReference type="AlphaFoldDB" id="A0A7S0ZMK9"/>
<feature type="region of interest" description="Disordered" evidence="5">
    <location>
        <begin position="801"/>
        <end position="832"/>
    </location>
</feature>